<evidence type="ECO:0000256" key="13">
    <source>
        <dbReference type="RuleBase" id="RU361193"/>
    </source>
</evidence>
<evidence type="ECO:0000256" key="2">
    <source>
        <dbReference type="ARBA" id="ARBA00004922"/>
    </source>
</evidence>
<dbReference type="SUPFAM" id="SSF48225">
    <property type="entry name" value="Seven-hairpin glycosidases"/>
    <property type="match status" value="1"/>
</dbReference>
<evidence type="ECO:0000256" key="4">
    <source>
        <dbReference type="ARBA" id="ARBA00022723"/>
    </source>
</evidence>
<evidence type="ECO:0000256" key="1">
    <source>
        <dbReference type="ARBA" id="ARBA00001913"/>
    </source>
</evidence>
<evidence type="ECO:0000256" key="7">
    <source>
        <dbReference type="ARBA" id="ARBA00023157"/>
    </source>
</evidence>
<dbReference type="PANTHER" id="PTHR11742:SF55">
    <property type="entry name" value="ENDOPLASMIC RETICULUM MANNOSYL-OLIGOSACCHARIDE 1,2-ALPHA-MANNOSIDASE"/>
    <property type="match status" value="1"/>
</dbReference>
<feature type="binding site" evidence="11">
    <location>
        <position position="613"/>
    </location>
    <ligand>
        <name>Ca(2+)</name>
        <dbReference type="ChEBI" id="CHEBI:29108"/>
    </ligand>
</feature>
<evidence type="ECO:0000256" key="12">
    <source>
        <dbReference type="PIRSR" id="PIRSR601382-3"/>
    </source>
</evidence>
<keyword evidence="7 12" id="KW-1015">Disulfide bond</keyword>
<proteinExistence type="inferred from homology"/>
<dbReference type="GO" id="GO:0016020">
    <property type="term" value="C:membrane"/>
    <property type="evidence" value="ECO:0007669"/>
    <property type="project" value="InterPro"/>
</dbReference>
<sequence length="621" mass="70660">MRAADLAVHDSGLGRPNSDKPNILTYLSAQKKVEQNMFGLSFAPFTSQGVNGRLTLGGTDPGDYTSNLNWVKVIETAPLNKYWSFEQTIKYGKKEIQKSSAGVLDAGSLNNSTYDFQCPVVDNRSFMNTRALMSLLLTLRGEMQSWLRLNMLGRAMLYLERDAFGCDEYHPVSGSGKNLTTNRGVGYMIIDALDTMLIMGKPVQEEYLRARKWVETELDFDRDGRYSTFEITIRVLGGLLSAYALSNKDELYLRRAEELGDRLLPAFNTPHGLPIPNVNFHSEPHPNWGGEPISTAEAATLQLEFKYLTHITGKDKYWKAAEKVMNVIKEALKGEHVVDGALAPINMNAQTGEFYYSDIRLGSRGDSYYEYLLKQYLQTNRTEPVYREMYDRAMAAIHKNLVFKTPRSGLTYIAELEPTRSVKIHEKWKVSPKQDHLVCFLGGSLQLGVTEGQILDPKALRKLSAGKQRDWKLGEELTRTCMATHETKTGLSPEISVFYTEDDIQSKTRDWHAKNRFDSRYILRPETVESLFLGWRLSGDIKYRKWGWDIFQSIEKHCKIPKGGYSGVESVFELPVVFLDNMETFFLGETLKYLYLLFAESSNIPLGEYVFNTEAHPLPIF</sequence>
<dbReference type="InterPro" id="IPR033121">
    <property type="entry name" value="PEPTIDASE_A1"/>
</dbReference>
<dbReference type="EC" id="3.2.1.-" evidence="13"/>
<feature type="active site" description="Proton donor" evidence="10">
    <location>
        <position position="230"/>
    </location>
</feature>
<dbReference type="PANTHER" id="PTHR11742">
    <property type="entry name" value="MANNOSYL-OLIGOSACCHARIDE ALPHA-1,2-MANNOSIDASE-RELATED"/>
    <property type="match status" value="1"/>
</dbReference>
<dbReference type="EMBL" id="CAJNJQ010001899">
    <property type="protein sequence ID" value="CAE7154041.1"/>
    <property type="molecule type" value="Genomic_DNA"/>
</dbReference>
<dbReference type="InterPro" id="IPR001382">
    <property type="entry name" value="Glyco_hydro_47"/>
</dbReference>
<dbReference type="GO" id="GO:0036503">
    <property type="term" value="P:ERAD pathway"/>
    <property type="evidence" value="ECO:0007669"/>
    <property type="project" value="UniProtKB-ARBA"/>
</dbReference>
<dbReference type="CDD" id="cd05471">
    <property type="entry name" value="pepsin_like"/>
    <property type="match status" value="1"/>
</dbReference>
<evidence type="ECO:0000259" key="14">
    <source>
        <dbReference type="Pfam" id="PF00026"/>
    </source>
</evidence>
<dbReference type="SUPFAM" id="SSF50630">
    <property type="entry name" value="Acid proteases"/>
    <property type="match status" value="1"/>
</dbReference>
<evidence type="ECO:0000256" key="5">
    <source>
        <dbReference type="ARBA" id="ARBA00022801"/>
    </source>
</evidence>
<feature type="disulfide bond" evidence="12">
    <location>
        <begin position="439"/>
        <end position="481"/>
    </location>
</feature>
<dbReference type="Pfam" id="PF01532">
    <property type="entry name" value="Glyco_hydro_47"/>
    <property type="match status" value="1"/>
</dbReference>
<comment type="cofactor">
    <cofactor evidence="1 11">
        <name>Ca(2+)</name>
        <dbReference type="ChEBI" id="CHEBI:29108"/>
    </cofactor>
</comment>
<accession>A0A8H3E5H8</accession>
<dbReference type="GO" id="GO:0005975">
    <property type="term" value="P:carbohydrate metabolic process"/>
    <property type="evidence" value="ECO:0007669"/>
    <property type="project" value="InterPro"/>
</dbReference>
<comment type="catalytic activity">
    <reaction evidence="8">
        <text>N(4)-(alpha-D-Man-(1-&gt;2)-alpha-D-Man-(1-&gt;2)-alpha-D-Man-(1-&gt;3)-[alpha-D-Man-(1-&gt;3)-[alpha-D-Man-(1-&gt;2)-alpha-D-Man-(1-&gt;6)]-alpha-D-Man-(1-&gt;6)]-beta-D-Man-(1-&gt;4)-beta-D-GlcNAc-(1-&gt;4)-beta-D-GlcNAc)-L-asparaginyl-[protein] (N-glucan mannose isomer 8A1,2,3B1,3) + 3 H2O = N(4)-(alpha-D-Man-(1-&gt;3)-[alpha-D-Man-(1-&gt;3)-[alpha-D-Man-(1-&gt;6)]-alpha-D-Man-(1-&gt;6)]-beta-D-Man-(1-&gt;4)-beta-D-GlcNAc-(1-&gt;4)-beta-D-GlcNAc)-L-asparaginyl-[protein] (N-glucan mannose isomer 5A1,2) + 3 beta-D-mannose</text>
        <dbReference type="Rhea" id="RHEA:56028"/>
        <dbReference type="Rhea" id="RHEA-COMP:14358"/>
        <dbReference type="Rhea" id="RHEA-COMP:14367"/>
        <dbReference type="ChEBI" id="CHEBI:15377"/>
        <dbReference type="ChEBI" id="CHEBI:28563"/>
        <dbReference type="ChEBI" id="CHEBI:59087"/>
        <dbReference type="ChEBI" id="CHEBI:60628"/>
        <dbReference type="EC" id="3.2.1.113"/>
    </reaction>
</comment>
<evidence type="ECO:0000256" key="9">
    <source>
        <dbReference type="ARBA" id="ARBA00048605"/>
    </source>
</evidence>
<organism evidence="15 16">
    <name type="scientific">Rhizoctonia solani</name>
    <dbReference type="NCBI Taxonomy" id="456999"/>
    <lineage>
        <taxon>Eukaryota</taxon>
        <taxon>Fungi</taxon>
        <taxon>Dikarya</taxon>
        <taxon>Basidiomycota</taxon>
        <taxon>Agaricomycotina</taxon>
        <taxon>Agaricomycetes</taxon>
        <taxon>Cantharellales</taxon>
        <taxon>Ceratobasidiaceae</taxon>
        <taxon>Rhizoctonia</taxon>
    </lineage>
</organism>
<dbReference type="Pfam" id="PF00026">
    <property type="entry name" value="Asp"/>
    <property type="match status" value="1"/>
</dbReference>
<evidence type="ECO:0000256" key="3">
    <source>
        <dbReference type="ARBA" id="ARBA00007658"/>
    </source>
</evidence>
<comment type="caution">
    <text evidence="15">The sequence shown here is derived from an EMBL/GenBank/DDBJ whole genome shotgun (WGS) entry which is preliminary data.</text>
</comment>
<evidence type="ECO:0000256" key="11">
    <source>
        <dbReference type="PIRSR" id="PIRSR601382-2"/>
    </source>
</evidence>
<dbReference type="Proteomes" id="UP000663827">
    <property type="component" value="Unassembled WGS sequence"/>
</dbReference>
<dbReference type="InterPro" id="IPR034164">
    <property type="entry name" value="Pepsin-like_dom"/>
</dbReference>
<dbReference type="Gene3D" id="1.50.10.10">
    <property type="match status" value="1"/>
</dbReference>
<keyword evidence="6 11" id="KW-0106">Calcium</keyword>
<feature type="active site" evidence="10">
    <location>
        <position position="366"/>
    </location>
</feature>
<feature type="domain" description="Peptidase A1" evidence="14">
    <location>
        <begin position="25"/>
        <end position="108"/>
    </location>
</feature>
<comment type="pathway">
    <text evidence="2">Protein modification; protein glycosylation.</text>
</comment>
<dbReference type="AlphaFoldDB" id="A0A8H3E5H8"/>
<dbReference type="GO" id="GO:0004571">
    <property type="term" value="F:mannosyl-oligosaccharide 1,2-alpha-mannosidase activity"/>
    <property type="evidence" value="ECO:0007669"/>
    <property type="project" value="UniProtKB-EC"/>
</dbReference>
<comment type="catalytic activity">
    <reaction evidence="9">
        <text>N(4)-(alpha-D-Man-(1-&gt;2)-alpha-D-Man-(1-&gt;2)-alpha-D-Man-(1-&gt;3)-[alpha-D-Man-(1-&gt;2)-alpha-D-Man-(1-&gt;3)-[alpha-D-Man-(1-&gt;2)-alpha-D-Man-(1-&gt;6)]-alpha-D-Man-(1-&gt;6)]-beta-D-Man-(1-&gt;4)-beta-D-GlcNAc-(1-&gt;4)-beta-D-GlcNAc)-L-asparaginyl-[protein] (N-glucan mannose isomer 9A1,2,3B1,2,3) + 4 H2O = N(4)-(alpha-D-Man-(1-&gt;3)-[alpha-D-Man-(1-&gt;3)-[alpha-D-Man-(1-&gt;6)]-alpha-D-Man-(1-&gt;6)]-beta-D-Man-(1-&gt;4)-beta-D-GlcNAc-(1-&gt;4)-beta-D-GlcNAc)-L-asparaginyl-[protein] (N-glucan mannose isomer 5A1,2) + 4 beta-D-mannose</text>
        <dbReference type="Rhea" id="RHEA:56008"/>
        <dbReference type="Rhea" id="RHEA-COMP:14356"/>
        <dbReference type="Rhea" id="RHEA-COMP:14367"/>
        <dbReference type="ChEBI" id="CHEBI:15377"/>
        <dbReference type="ChEBI" id="CHEBI:28563"/>
        <dbReference type="ChEBI" id="CHEBI:59087"/>
        <dbReference type="ChEBI" id="CHEBI:139493"/>
        <dbReference type="EC" id="3.2.1.113"/>
    </reaction>
</comment>
<dbReference type="GO" id="GO:0005509">
    <property type="term" value="F:calcium ion binding"/>
    <property type="evidence" value="ECO:0007669"/>
    <property type="project" value="InterPro"/>
</dbReference>
<keyword evidence="5 13" id="KW-0378">Hydrolase</keyword>
<dbReference type="GO" id="GO:0005783">
    <property type="term" value="C:endoplasmic reticulum"/>
    <property type="evidence" value="ECO:0007669"/>
    <property type="project" value="TreeGrafter"/>
</dbReference>
<dbReference type="Gene3D" id="2.40.70.10">
    <property type="entry name" value="Acid Proteases"/>
    <property type="match status" value="1"/>
</dbReference>
<gene>
    <name evidence="15" type="ORF">RDB_LOCUS91643</name>
</gene>
<feature type="active site" evidence="10">
    <location>
        <position position="526"/>
    </location>
</feature>
<keyword evidence="13" id="KW-0326">Glycosidase</keyword>
<dbReference type="InterPro" id="IPR050749">
    <property type="entry name" value="Glycosyl_Hydrolase_47"/>
</dbReference>
<protein>
    <recommendedName>
        <fullName evidence="13">alpha-1,2-Mannosidase</fullName>
        <ecNumber evidence="13">3.2.1.-</ecNumber>
    </recommendedName>
</protein>
<feature type="active site" description="Proton donor" evidence="10">
    <location>
        <position position="494"/>
    </location>
</feature>
<evidence type="ECO:0000256" key="6">
    <source>
        <dbReference type="ARBA" id="ARBA00022837"/>
    </source>
</evidence>
<evidence type="ECO:0000313" key="16">
    <source>
        <dbReference type="Proteomes" id="UP000663827"/>
    </source>
</evidence>
<comment type="similarity">
    <text evidence="3 13">Belongs to the glycosyl hydrolase 47 family.</text>
</comment>
<evidence type="ECO:0000313" key="15">
    <source>
        <dbReference type="EMBL" id="CAE7154041.1"/>
    </source>
</evidence>
<evidence type="ECO:0000256" key="8">
    <source>
        <dbReference type="ARBA" id="ARBA00047669"/>
    </source>
</evidence>
<name>A0A8H3E5H8_9AGAM</name>
<evidence type="ECO:0000256" key="10">
    <source>
        <dbReference type="PIRSR" id="PIRSR601382-1"/>
    </source>
</evidence>
<dbReference type="InterPro" id="IPR012341">
    <property type="entry name" value="6hp_glycosidase-like_sf"/>
</dbReference>
<dbReference type="InterPro" id="IPR036026">
    <property type="entry name" value="Seven-hairpin_glycosidases"/>
</dbReference>
<dbReference type="PRINTS" id="PR00747">
    <property type="entry name" value="GLYHDRLASE47"/>
</dbReference>
<reference evidence="15" key="1">
    <citation type="submission" date="2021-01" db="EMBL/GenBank/DDBJ databases">
        <authorList>
            <person name="Kaushik A."/>
        </authorList>
    </citation>
    <scope>NUCLEOTIDE SEQUENCE</scope>
    <source>
        <strain evidence="15">AG5</strain>
    </source>
</reference>
<dbReference type="InterPro" id="IPR021109">
    <property type="entry name" value="Peptidase_aspartic_dom_sf"/>
</dbReference>
<keyword evidence="4 11" id="KW-0479">Metal-binding</keyword>